<reference evidence="1 2" key="1">
    <citation type="journal article" date="2017" name="Appl. Environ. Microbiol.">
        <title>Parallel evolution of two clades of a major Atlantic endemic Vibrio parahaemolyticus pathogen lineage by independent acquisition of related pathogenicity islands.</title>
        <authorList>
            <person name="Xu F."/>
            <person name="Gonzalez-Escalona N."/>
            <person name="Drees K.P."/>
            <person name="Sebra R.P."/>
            <person name="Cooper V.S."/>
            <person name="Jones S.H."/>
            <person name="Whistler C.A."/>
        </authorList>
    </citation>
    <scope>NUCLEOTIDE SEQUENCE [LARGE SCALE GENOMIC DNA]</scope>
    <source>
        <strain evidence="1 2">MAVP-3</strain>
    </source>
</reference>
<comment type="caution">
    <text evidence="1">The sequence shown here is derived from an EMBL/GenBank/DDBJ whole genome shotgun (WGS) entry which is preliminary data.</text>
</comment>
<sequence length="17" mass="1729">STTGKPSGKGRGNTPKR</sequence>
<accession>A0A227J424</accession>
<name>A0A227J424_VIBPH</name>
<dbReference type="EMBL" id="NIXT01002814">
    <property type="protein sequence ID" value="OXE29861.1"/>
    <property type="molecule type" value="Genomic_DNA"/>
</dbReference>
<dbReference type="Proteomes" id="UP000214596">
    <property type="component" value="Unassembled WGS sequence"/>
</dbReference>
<gene>
    <name evidence="1" type="ORF">CA163_26395</name>
</gene>
<protein>
    <submittedName>
        <fullName evidence="1">Uncharacterized protein</fullName>
    </submittedName>
</protein>
<feature type="non-terminal residue" evidence="1">
    <location>
        <position position="1"/>
    </location>
</feature>
<evidence type="ECO:0000313" key="2">
    <source>
        <dbReference type="Proteomes" id="UP000214596"/>
    </source>
</evidence>
<dbReference type="AlphaFoldDB" id="A0A227J424"/>
<evidence type="ECO:0000313" key="1">
    <source>
        <dbReference type="EMBL" id="OXE29861.1"/>
    </source>
</evidence>
<organism evidence="1 2">
    <name type="scientific">Vibrio parahaemolyticus</name>
    <dbReference type="NCBI Taxonomy" id="670"/>
    <lineage>
        <taxon>Bacteria</taxon>
        <taxon>Pseudomonadati</taxon>
        <taxon>Pseudomonadota</taxon>
        <taxon>Gammaproteobacteria</taxon>
        <taxon>Vibrionales</taxon>
        <taxon>Vibrionaceae</taxon>
        <taxon>Vibrio</taxon>
    </lineage>
</organism>
<proteinExistence type="predicted"/>